<gene>
    <name evidence="9" type="ORF">DFR51_2894</name>
    <name evidence="8" type="ORF">SmB9_37160</name>
</gene>
<keyword evidence="11" id="KW-1185">Reference proteome</keyword>
<evidence type="ECO:0000313" key="9">
    <source>
        <dbReference type="EMBL" id="RKS88246.1"/>
    </source>
</evidence>
<name>A0AAD1G2P6_SPHMI</name>
<dbReference type="Pfam" id="PF07195">
    <property type="entry name" value="FliD_C"/>
    <property type="match status" value="1"/>
</dbReference>
<dbReference type="Proteomes" id="UP000276029">
    <property type="component" value="Unassembled WGS sequence"/>
</dbReference>
<evidence type="ECO:0000256" key="1">
    <source>
        <dbReference type="ARBA" id="ARBA00009764"/>
    </source>
</evidence>
<evidence type="ECO:0000259" key="6">
    <source>
        <dbReference type="Pfam" id="PF02465"/>
    </source>
</evidence>
<keyword evidence="3" id="KW-0175">Coiled coil</keyword>
<dbReference type="InterPro" id="IPR003481">
    <property type="entry name" value="FliD_N"/>
</dbReference>
<dbReference type="GO" id="GO:0009421">
    <property type="term" value="C:bacterial-type flagellum filament cap"/>
    <property type="evidence" value="ECO:0007669"/>
    <property type="project" value="InterPro"/>
</dbReference>
<protein>
    <recommendedName>
        <fullName evidence="5">Flagellar hook-associated protein 2</fullName>
        <shortName evidence="5">HAP2</shortName>
    </recommendedName>
    <alternativeName>
        <fullName evidence="5">Flagellar cap protein</fullName>
    </alternativeName>
</protein>
<evidence type="ECO:0000256" key="2">
    <source>
        <dbReference type="ARBA" id="ARBA00011255"/>
    </source>
</evidence>
<keyword evidence="5" id="KW-0964">Secreted</keyword>
<comment type="similarity">
    <text evidence="1 5">Belongs to the FliD family.</text>
</comment>
<evidence type="ECO:0000313" key="10">
    <source>
        <dbReference type="Proteomes" id="UP000275727"/>
    </source>
</evidence>
<dbReference type="EMBL" id="RBWX01000009">
    <property type="protein sequence ID" value="RKS88246.1"/>
    <property type="molecule type" value="Genomic_DNA"/>
</dbReference>
<dbReference type="Pfam" id="PF02465">
    <property type="entry name" value="FliD_N"/>
    <property type="match status" value="1"/>
</dbReference>
<organism evidence="8 10">
    <name type="scientific">Sphingosinicella microcystinivorans</name>
    <dbReference type="NCBI Taxonomy" id="335406"/>
    <lineage>
        <taxon>Bacteria</taxon>
        <taxon>Pseudomonadati</taxon>
        <taxon>Pseudomonadota</taxon>
        <taxon>Alphaproteobacteria</taxon>
        <taxon>Sphingomonadales</taxon>
        <taxon>Sphingosinicellaceae</taxon>
        <taxon>Sphingosinicella</taxon>
    </lineage>
</organism>
<keyword evidence="9" id="KW-0282">Flagellum</keyword>
<dbReference type="AlphaFoldDB" id="A0AAD1G2P6"/>
<keyword evidence="9" id="KW-0966">Cell projection</keyword>
<evidence type="ECO:0000313" key="8">
    <source>
        <dbReference type="EMBL" id="BBE36058.1"/>
    </source>
</evidence>
<evidence type="ECO:0000259" key="7">
    <source>
        <dbReference type="Pfam" id="PF07195"/>
    </source>
</evidence>
<comment type="function">
    <text evidence="5">Required for morphogenesis and for the elongation of the flagellar filament by facilitating polymerization of the flagellin monomers at the tip of growing filament. Forms a capping structure, which prevents flagellin subunits (transported through the central channel of the flagellum) from leaking out without polymerization at the distal end.</text>
</comment>
<accession>A0AAD1G2P6</accession>
<dbReference type="GO" id="GO:0005576">
    <property type="term" value="C:extracellular region"/>
    <property type="evidence" value="ECO:0007669"/>
    <property type="project" value="UniProtKB-SubCell"/>
</dbReference>
<feature type="domain" description="Flagellar hook-associated protein 2 N-terminal" evidence="6">
    <location>
        <begin position="11"/>
        <end position="109"/>
    </location>
</feature>
<comment type="subunit">
    <text evidence="2 5">Homopentamer.</text>
</comment>
<keyword evidence="9" id="KW-0969">Cilium</keyword>
<proteinExistence type="inferred from homology"/>
<dbReference type="GO" id="GO:0071973">
    <property type="term" value="P:bacterial-type flagellum-dependent cell motility"/>
    <property type="evidence" value="ECO:0007669"/>
    <property type="project" value="TreeGrafter"/>
</dbReference>
<dbReference type="Proteomes" id="UP000275727">
    <property type="component" value="Chromosome"/>
</dbReference>
<dbReference type="KEGG" id="smic:SmB9_37160"/>
<reference evidence="9 11" key="2">
    <citation type="submission" date="2018-10" db="EMBL/GenBank/DDBJ databases">
        <title>Genomic Encyclopedia of Type Strains, Phase IV (KMG-IV): sequencing the most valuable type-strain genomes for metagenomic binning, comparative biology and taxonomic classification.</title>
        <authorList>
            <person name="Goeker M."/>
        </authorList>
    </citation>
    <scope>NUCLEOTIDE SEQUENCE [LARGE SCALE GENOMIC DNA]</scope>
    <source>
        <strain evidence="9 11">DSM 19791</strain>
    </source>
</reference>
<dbReference type="InterPro" id="IPR040026">
    <property type="entry name" value="FliD"/>
</dbReference>
<dbReference type="EMBL" id="AP018711">
    <property type="protein sequence ID" value="BBE36058.1"/>
    <property type="molecule type" value="Genomic_DNA"/>
</dbReference>
<dbReference type="GO" id="GO:0007155">
    <property type="term" value="P:cell adhesion"/>
    <property type="evidence" value="ECO:0007669"/>
    <property type="project" value="InterPro"/>
</dbReference>
<dbReference type="GO" id="GO:0009424">
    <property type="term" value="C:bacterial-type flagellum hook"/>
    <property type="evidence" value="ECO:0007669"/>
    <property type="project" value="UniProtKB-UniRule"/>
</dbReference>
<dbReference type="InterPro" id="IPR010809">
    <property type="entry name" value="FliD_C"/>
</dbReference>
<evidence type="ECO:0000313" key="11">
    <source>
        <dbReference type="Proteomes" id="UP000276029"/>
    </source>
</evidence>
<dbReference type="RefSeq" id="WP_160119294.1">
    <property type="nucleotide sequence ID" value="NZ_AP018711.1"/>
</dbReference>
<evidence type="ECO:0000256" key="4">
    <source>
        <dbReference type="ARBA" id="ARBA00023143"/>
    </source>
</evidence>
<feature type="domain" description="Flagellar hook-associated protein 2 C-terminal" evidence="7">
    <location>
        <begin position="229"/>
        <end position="392"/>
    </location>
</feature>
<sequence>MSILTALGSGSGIDTKQLIADLVSAQRAGSDKALTARQTAVDAKISSLSTISSALSAFSNALGSLVGSGALGRQVISSDTSSIALSLTGSSSPPSLSHTLEATQLAQRQTVASAPIADRNAPIGEGTLTINFGALSGTFPTPAGFTAGAAAPVTITIGPDNNSLVGLQQAINAANAGVTASIVEDTSGARLVLRGETGAAKAFTIDGSAGLEAFEFGPGTAGMTWTAQAKNAVVVVDGVTVERPTNSISDLVPGLKLDLMKVTDGPVTISSDYDATTLKTAVGNYVDVYNQLVSMLAEETRPSKDGAAAGALAGDRTTRDLKRMLADLSTKMLLTDGGGPSSLSEIGIKTNRDGTLSIDDTALTKAVTNHPGRVHDMFVPGQNSSSALVEIASSLGAAKPGTYAVTDIVAATSGKLSGAAAPSAFDVPVVIDATNKSFTVTLDGRTSLAINLPEGSYATGAALAAAFQTAINDDSVLKSFGLSLTAGWDGSAFTFTSKGVGSTSGVSIVGLNGTLAATLGLDVPTAIAGTNASGKIGGVDAIGIGNRLIASSSSAASGLAVNILGSATSATIVVRSTVSGLISDMQKQLSASGGGFKTTSERLAKEAKAIAEEQERVDARSLALEERLTIQFAAMERAISAFNSTQDYMKQQIAMWTRDQR</sequence>
<dbReference type="PANTHER" id="PTHR30288">
    <property type="entry name" value="FLAGELLAR CAP/ASSEMBLY PROTEIN FLID"/>
    <property type="match status" value="1"/>
</dbReference>
<evidence type="ECO:0000256" key="3">
    <source>
        <dbReference type="ARBA" id="ARBA00023054"/>
    </source>
</evidence>
<comment type="subcellular location">
    <subcellularLocation>
        <location evidence="5">Secreted</location>
    </subcellularLocation>
    <subcellularLocation>
        <location evidence="5">Bacterial flagellum</location>
    </subcellularLocation>
</comment>
<dbReference type="PANTHER" id="PTHR30288:SF0">
    <property type="entry name" value="FLAGELLAR HOOK-ASSOCIATED PROTEIN 2"/>
    <property type="match status" value="1"/>
</dbReference>
<evidence type="ECO:0000256" key="5">
    <source>
        <dbReference type="RuleBase" id="RU362066"/>
    </source>
</evidence>
<reference evidence="8 10" key="1">
    <citation type="submission" date="2018-06" db="EMBL/GenBank/DDBJ databases">
        <title>Complete Genome Sequence of the Microcystin-Degrading Bacterium Sphingosinicella microcystinivorans Strain B-9.</title>
        <authorList>
            <person name="Jin H."/>
            <person name="Nishizawa T."/>
            <person name="Guo Y."/>
            <person name="Nishizawa A."/>
            <person name="Park H."/>
            <person name="Kato H."/>
            <person name="Tsuji K."/>
            <person name="Harada K."/>
        </authorList>
    </citation>
    <scope>NUCLEOTIDE SEQUENCE [LARGE SCALE GENOMIC DNA]</scope>
    <source>
        <strain evidence="8 10">B9</strain>
    </source>
</reference>
<keyword evidence="4 5" id="KW-0975">Bacterial flagellum</keyword>